<evidence type="ECO:0000256" key="4">
    <source>
        <dbReference type="ARBA" id="ARBA00023136"/>
    </source>
</evidence>
<keyword evidence="4 6" id="KW-0472">Membrane</keyword>
<evidence type="ECO:0000256" key="2">
    <source>
        <dbReference type="ARBA" id="ARBA00022692"/>
    </source>
</evidence>
<name>A0ABV6JQA2_9PROT</name>
<feature type="region of interest" description="Disordered" evidence="5">
    <location>
        <begin position="1"/>
        <end position="28"/>
    </location>
</feature>
<accession>A0ABV6JQA2</accession>
<evidence type="ECO:0000256" key="1">
    <source>
        <dbReference type="ARBA" id="ARBA00004167"/>
    </source>
</evidence>
<feature type="compositionally biased region" description="Basic and acidic residues" evidence="5">
    <location>
        <begin position="1"/>
        <end position="17"/>
    </location>
</feature>
<evidence type="ECO:0000256" key="3">
    <source>
        <dbReference type="ARBA" id="ARBA00022989"/>
    </source>
</evidence>
<organism evidence="7 8">
    <name type="scientific">Roseomonas elaeocarpi</name>
    <dbReference type="NCBI Taxonomy" id="907779"/>
    <lineage>
        <taxon>Bacteria</taxon>
        <taxon>Pseudomonadati</taxon>
        <taxon>Pseudomonadota</taxon>
        <taxon>Alphaproteobacteria</taxon>
        <taxon>Acetobacterales</taxon>
        <taxon>Roseomonadaceae</taxon>
        <taxon>Roseomonas</taxon>
    </lineage>
</organism>
<dbReference type="PANTHER" id="PTHR30168">
    <property type="entry name" value="PUTATIVE MEMBRANE PROTEIN YPFJ"/>
    <property type="match status" value="1"/>
</dbReference>
<feature type="transmembrane region" description="Helical" evidence="6">
    <location>
        <begin position="43"/>
        <end position="63"/>
    </location>
</feature>
<keyword evidence="2 6" id="KW-0812">Transmembrane</keyword>
<reference evidence="7 8" key="1">
    <citation type="submission" date="2024-09" db="EMBL/GenBank/DDBJ databases">
        <authorList>
            <person name="Sun Q."/>
            <person name="Mori K."/>
        </authorList>
    </citation>
    <scope>NUCLEOTIDE SEQUENCE [LARGE SCALE GENOMIC DNA]</scope>
    <source>
        <strain evidence="7 8">TBRC 5777</strain>
    </source>
</reference>
<gene>
    <name evidence="7" type="ORF">ACFFGY_04675</name>
</gene>
<dbReference type="EMBL" id="JBHLUN010000003">
    <property type="protein sequence ID" value="MFC0407530.1"/>
    <property type="molecule type" value="Genomic_DNA"/>
</dbReference>
<keyword evidence="8" id="KW-1185">Reference proteome</keyword>
<comment type="subcellular location">
    <subcellularLocation>
        <location evidence="1">Membrane</location>
        <topology evidence="1">Single-pass membrane protein</topology>
    </subcellularLocation>
</comment>
<evidence type="ECO:0000313" key="8">
    <source>
        <dbReference type="Proteomes" id="UP001589865"/>
    </source>
</evidence>
<feature type="compositionally biased region" description="Gly residues" evidence="5">
    <location>
        <begin position="18"/>
        <end position="28"/>
    </location>
</feature>
<sequence length="315" mass="33547">MRLDGPESQNVEDRRGEGGGGMGGGFGGPGGGGFRLPIPGGKGGLGIIAVILIAAFFGVDLTGMMGGDDPGQQPAPQERRVDPGQAPGVPGRSAGNDAAGEDAGRRFVAQVLGETERVWTEQFQAMGKTYTDPKLVLFSDATRSGCGTAQAQTGPFYCPNDQKVYIDLDFMRQLQQRLGANGDFAAAYIIAHEVGHHVQDELGILARARQVQERYGNGEGANQVQVRIELQADCLAGVWANHADAERHILEQGDLDEALNAAAAVGDDHIQQQTRGTVQPETFTHGSSAQRSRWFRRGFQNGTIQGCDTFDAQQL</sequence>
<proteinExistence type="predicted"/>
<dbReference type="Pfam" id="PF04228">
    <property type="entry name" value="Zn_peptidase"/>
    <property type="match status" value="1"/>
</dbReference>
<dbReference type="PANTHER" id="PTHR30168:SF0">
    <property type="entry name" value="INNER MEMBRANE PROTEIN"/>
    <property type="match status" value="1"/>
</dbReference>
<comment type="caution">
    <text evidence="7">The sequence shown here is derived from an EMBL/GenBank/DDBJ whole genome shotgun (WGS) entry which is preliminary data.</text>
</comment>
<evidence type="ECO:0000256" key="6">
    <source>
        <dbReference type="SAM" id="Phobius"/>
    </source>
</evidence>
<keyword evidence="3 6" id="KW-1133">Transmembrane helix</keyword>
<dbReference type="InterPro" id="IPR007343">
    <property type="entry name" value="Uncharacterised_pept_Zn_put"/>
</dbReference>
<protein>
    <submittedName>
        <fullName evidence="7">Neutral zinc metallopeptidase</fullName>
    </submittedName>
</protein>
<evidence type="ECO:0000313" key="7">
    <source>
        <dbReference type="EMBL" id="MFC0407530.1"/>
    </source>
</evidence>
<dbReference type="RefSeq" id="WP_377043246.1">
    <property type="nucleotide sequence ID" value="NZ_JBHLUN010000003.1"/>
</dbReference>
<dbReference type="Proteomes" id="UP001589865">
    <property type="component" value="Unassembled WGS sequence"/>
</dbReference>
<evidence type="ECO:0000256" key="5">
    <source>
        <dbReference type="SAM" id="MobiDB-lite"/>
    </source>
</evidence>
<feature type="region of interest" description="Disordered" evidence="5">
    <location>
        <begin position="65"/>
        <end position="100"/>
    </location>
</feature>